<comment type="caution">
    <text evidence="10">The sequence shown here is derived from an EMBL/GenBank/DDBJ whole genome shotgun (WGS) entry which is preliminary data.</text>
</comment>
<feature type="coiled-coil region" evidence="6">
    <location>
        <begin position="168"/>
        <end position="238"/>
    </location>
</feature>
<dbReference type="NCBIfam" id="TIGR03007">
    <property type="entry name" value="pepcterm_ChnLen"/>
    <property type="match status" value="1"/>
</dbReference>
<dbReference type="RefSeq" id="WP_136348827.1">
    <property type="nucleotide sequence ID" value="NZ_SSOC01000005.1"/>
</dbReference>
<accession>A0A4S4AUQ2</accession>
<evidence type="ECO:0000313" key="10">
    <source>
        <dbReference type="EMBL" id="THF63666.1"/>
    </source>
</evidence>
<feature type="transmembrane region" description="Helical" evidence="7">
    <location>
        <begin position="426"/>
        <end position="447"/>
    </location>
</feature>
<dbReference type="GO" id="GO:0004713">
    <property type="term" value="F:protein tyrosine kinase activity"/>
    <property type="evidence" value="ECO:0007669"/>
    <property type="project" value="TreeGrafter"/>
</dbReference>
<feature type="domain" description="Polysaccharide chain length determinant N-terminal" evidence="8">
    <location>
        <begin position="10"/>
        <end position="72"/>
    </location>
</feature>
<dbReference type="Pfam" id="PF13807">
    <property type="entry name" value="GNVR"/>
    <property type="match status" value="1"/>
</dbReference>
<dbReference type="Proteomes" id="UP000308430">
    <property type="component" value="Unassembled WGS sequence"/>
</dbReference>
<sequence>MEDLIRQALGLLRGMWRFRWWGLALTWVVGALAAAAIYTMPDRYESTARVYVDTQSVLMPLMSGLAIQPNLDQQIAILSRTLITRPNVEKLIGMADLDLEVRSAAERERLIAELTRRLEVRAAGRDNLFTLAFQDGDPQRAQRVVQALLSLFVESGLVSKRQDTDAARRFIEEQIRNYEIKLTEAENRLKEFRLRNMALMDAGGLDYVGQLGGVRAQLEQARLELREAINSRDALQRQMQGEDPVLLPQTPNGSGVSIPEIDGRIDALRKNLDGLLQRYTESHPDVIGTRRVIEDLEAQKVSEIEARRQTGGGQFGSIHSNPVYQQLKLVLSETEARVASLQARVGEYEARLAQLRATAEQQPKLEAELAQLNRDYEVHKRNYESLVQRRESANISVQMDAQSGVAEFRVIDPPSLPIKPAAPNRVLLMIAAAFGALGAGVALTFLISQLRPTFADSRALREFTGIPVLGTVSLLGDPRRDARARRGRIAFAGGVAGYAGAVAVVAAMLNMLQG</sequence>
<evidence type="ECO:0000256" key="7">
    <source>
        <dbReference type="SAM" id="Phobius"/>
    </source>
</evidence>
<evidence type="ECO:0000256" key="6">
    <source>
        <dbReference type="SAM" id="Coils"/>
    </source>
</evidence>
<keyword evidence="6" id="KW-0175">Coiled coil</keyword>
<keyword evidence="2" id="KW-1003">Cell membrane</keyword>
<name>A0A4S4AUQ2_9RHOO</name>
<organism evidence="10 11">
    <name type="scientific">Pseudothauera nasutitermitis</name>
    <dbReference type="NCBI Taxonomy" id="2565930"/>
    <lineage>
        <taxon>Bacteria</taxon>
        <taxon>Pseudomonadati</taxon>
        <taxon>Pseudomonadota</taxon>
        <taxon>Betaproteobacteria</taxon>
        <taxon>Rhodocyclales</taxon>
        <taxon>Zoogloeaceae</taxon>
        <taxon>Pseudothauera</taxon>
    </lineage>
</organism>
<dbReference type="InterPro" id="IPR003856">
    <property type="entry name" value="LPS_length_determ_N"/>
</dbReference>
<feature type="coiled-coil region" evidence="6">
    <location>
        <begin position="324"/>
        <end position="389"/>
    </location>
</feature>
<dbReference type="GO" id="GO:0005886">
    <property type="term" value="C:plasma membrane"/>
    <property type="evidence" value="ECO:0007669"/>
    <property type="project" value="UniProtKB-SubCell"/>
</dbReference>
<reference evidence="10 11" key="1">
    <citation type="submission" date="2019-04" db="EMBL/GenBank/DDBJ databases">
        <title>Azoarcus nasutitermitis sp. nov. isolated from termite nest.</title>
        <authorList>
            <person name="Lin S.-Y."/>
            <person name="Hameed A."/>
            <person name="Hsu Y.-H."/>
            <person name="Young C.-C."/>
        </authorList>
    </citation>
    <scope>NUCLEOTIDE SEQUENCE [LARGE SCALE GENOMIC DNA]</scope>
    <source>
        <strain evidence="10 11">CC-YHH838</strain>
    </source>
</reference>
<feature type="transmembrane region" description="Helical" evidence="7">
    <location>
        <begin position="20"/>
        <end position="39"/>
    </location>
</feature>
<evidence type="ECO:0000256" key="1">
    <source>
        <dbReference type="ARBA" id="ARBA00004651"/>
    </source>
</evidence>
<evidence type="ECO:0000256" key="5">
    <source>
        <dbReference type="ARBA" id="ARBA00023136"/>
    </source>
</evidence>
<keyword evidence="4 7" id="KW-1133">Transmembrane helix</keyword>
<dbReference type="AlphaFoldDB" id="A0A4S4AUQ2"/>
<dbReference type="Pfam" id="PF02706">
    <property type="entry name" value="Wzz"/>
    <property type="match status" value="1"/>
</dbReference>
<dbReference type="InterPro" id="IPR014345">
    <property type="entry name" value="XrtA_polysacc_chain"/>
</dbReference>
<protein>
    <submittedName>
        <fullName evidence="10">Chain length-determining protein</fullName>
    </submittedName>
</protein>
<gene>
    <name evidence="10" type="ORF">E6C76_13835</name>
</gene>
<evidence type="ECO:0000259" key="9">
    <source>
        <dbReference type="Pfam" id="PF13807"/>
    </source>
</evidence>
<evidence type="ECO:0000256" key="3">
    <source>
        <dbReference type="ARBA" id="ARBA00022692"/>
    </source>
</evidence>
<dbReference type="EMBL" id="SSOC01000005">
    <property type="protein sequence ID" value="THF63666.1"/>
    <property type="molecule type" value="Genomic_DNA"/>
</dbReference>
<keyword evidence="5 7" id="KW-0472">Membrane</keyword>
<dbReference type="PANTHER" id="PTHR32309">
    <property type="entry name" value="TYROSINE-PROTEIN KINASE"/>
    <property type="match status" value="1"/>
</dbReference>
<evidence type="ECO:0000259" key="8">
    <source>
        <dbReference type="Pfam" id="PF02706"/>
    </source>
</evidence>
<dbReference type="InterPro" id="IPR032807">
    <property type="entry name" value="GNVR"/>
</dbReference>
<evidence type="ECO:0000256" key="4">
    <source>
        <dbReference type="ARBA" id="ARBA00022989"/>
    </source>
</evidence>
<comment type="subcellular location">
    <subcellularLocation>
        <location evidence="1">Cell membrane</location>
        <topology evidence="1">Multi-pass membrane protein</topology>
    </subcellularLocation>
</comment>
<evidence type="ECO:0000313" key="11">
    <source>
        <dbReference type="Proteomes" id="UP000308430"/>
    </source>
</evidence>
<feature type="transmembrane region" description="Helical" evidence="7">
    <location>
        <begin position="489"/>
        <end position="512"/>
    </location>
</feature>
<keyword evidence="11" id="KW-1185">Reference proteome</keyword>
<dbReference type="PANTHER" id="PTHR32309:SF13">
    <property type="entry name" value="FERRIC ENTEROBACTIN TRANSPORT PROTEIN FEPE"/>
    <property type="match status" value="1"/>
</dbReference>
<dbReference type="Gene3D" id="1.10.287.1490">
    <property type="match status" value="1"/>
</dbReference>
<keyword evidence="3 7" id="KW-0812">Transmembrane</keyword>
<dbReference type="OrthoDB" id="9795292at2"/>
<feature type="domain" description="Tyrosine-protein kinase G-rich" evidence="9">
    <location>
        <begin position="366"/>
        <end position="446"/>
    </location>
</feature>
<proteinExistence type="predicted"/>
<evidence type="ECO:0000256" key="2">
    <source>
        <dbReference type="ARBA" id="ARBA00022475"/>
    </source>
</evidence>
<dbReference type="InterPro" id="IPR050445">
    <property type="entry name" value="Bact_polysacc_biosynth/exp"/>
</dbReference>